<proteinExistence type="predicted"/>
<accession>A0A397U3S8</accession>
<evidence type="ECO:0000313" key="1">
    <source>
        <dbReference type="EMBL" id="RIB03667.1"/>
    </source>
</evidence>
<name>A0A397U3S8_9GLOM</name>
<dbReference type="AlphaFoldDB" id="A0A397U3S8"/>
<sequence length="54" mass="6465">MTKPQILLTKDETQIQNDETPAKKKSGWLEFYDNSESLLLSRKNHYEKFEKICF</sequence>
<dbReference type="Proteomes" id="UP000266673">
    <property type="component" value="Unassembled WGS sequence"/>
</dbReference>
<keyword evidence="2" id="KW-1185">Reference proteome</keyword>
<reference evidence="1 2" key="1">
    <citation type="submission" date="2018-06" db="EMBL/GenBank/DDBJ databases">
        <title>Comparative genomics reveals the genomic features of Rhizophagus irregularis, R. cerebriforme, R. diaphanum and Gigaspora rosea, and their symbiotic lifestyle signature.</title>
        <authorList>
            <person name="Morin E."/>
            <person name="San Clemente H."/>
            <person name="Chen E.C.H."/>
            <person name="De La Providencia I."/>
            <person name="Hainaut M."/>
            <person name="Kuo A."/>
            <person name="Kohler A."/>
            <person name="Murat C."/>
            <person name="Tang N."/>
            <person name="Roy S."/>
            <person name="Loubradou J."/>
            <person name="Henrissat B."/>
            <person name="Grigoriev I.V."/>
            <person name="Corradi N."/>
            <person name="Roux C."/>
            <person name="Martin F.M."/>
        </authorList>
    </citation>
    <scope>NUCLEOTIDE SEQUENCE [LARGE SCALE GENOMIC DNA]</scope>
    <source>
        <strain evidence="1 2">DAOM 194757</strain>
    </source>
</reference>
<dbReference type="EMBL" id="QKWP01002347">
    <property type="protein sequence ID" value="RIB03667.1"/>
    <property type="molecule type" value="Genomic_DNA"/>
</dbReference>
<protein>
    <submittedName>
        <fullName evidence="1">Uncharacterized protein</fullName>
    </submittedName>
</protein>
<comment type="caution">
    <text evidence="1">The sequence shown here is derived from an EMBL/GenBank/DDBJ whole genome shotgun (WGS) entry which is preliminary data.</text>
</comment>
<organism evidence="1 2">
    <name type="scientific">Gigaspora rosea</name>
    <dbReference type="NCBI Taxonomy" id="44941"/>
    <lineage>
        <taxon>Eukaryota</taxon>
        <taxon>Fungi</taxon>
        <taxon>Fungi incertae sedis</taxon>
        <taxon>Mucoromycota</taxon>
        <taxon>Glomeromycotina</taxon>
        <taxon>Glomeromycetes</taxon>
        <taxon>Diversisporales</taxon>
        <taxon>Gigasporaceae</taxon>
        <taxon>Gigaspora</taxon>
    </lineage>
</organism>
<gene>
    <name evidence="1" type="ORF">C2G38_2122537</name>
</gene>
<evidence type="ECO:0000313" key="2">
    <source>
        <dbReference type="Proteomes" id="UP000266673"/>
    </source>
</evidence>